<keyword evidence="4" id="KW-1185">Reference proteome</keyword>
<reference evidence="3" key="1">
    <citation type="submission" date="2023-12" db="EMBL/GenBank/DDBJ databases">
        <title>Fervidustalea candida gen. nov., sp. nov., a novel member of the family Paenibacillaceae isolated from a geothermal area.</title>
        <authorList>
            <person name="Li W.-J."/>
            <person name="Jiao J.-Y."/>
            <person name="Chen Y."/>
        </authorList>
    </citation>
    <scope>NUCLEOTIDE SEQUENCE</scope>
    <source>
        <strain evidence="3">SYSU GA230002</strain>
    </source>
</reference>
<feature type="transmembrane region" description="Helical" evidence="2">
    <location>
        <begin position="12"/>
        <end position="35"/>
    </location>
</feature>
<keyword evidence="2" id="KW-1133">Transmembrane helix</keyword>
<accession>A0ABU5ZF63</accession>
<feature type="region of interest" description="Disordered" evidence="1">
    <location>
        <begin position="48"/>
        <end position="69"/>
    </location>
</feature>
<gene>
    <name evidence="3" type="ORF">VF724_05625</name>
</gene>
<evidence type="ECO:0000313" key="3">
    <source>
        <dbReference type="EMBL" id="MEB3101139.1"/>
    </source>
</evidence>
<sequence>MSITFIFSIMHNVFVTALLRSVYSFLILFLLMFLLRWMLGTLADLQHGPAGNDPHKHPEGVTTGKNVDIATPEDENLNELLRQQLSSGNDAQVFQPLNPKRFISKENPDPAHLAEVIRNLSED</sequence>
<protein>
    <submittedName>
        <fullName evidence="3">Uncharacterized protein</fullName>
    </submittedName>
</protein>
<proteinExistence type="predicted"/>
<evidence type="ECO:0000256" key="2">
    <source>
        <dbReference type="SAM" id="Phobius"/>
    </source>
</evidence>
<evidence type="ECO:0000256" key="1">
    <source>
        <dbReference type="SAM" id="MobiDB-lite"/>
    </source>
</evidence>
<name>A0ABU5ZF63_9BACL</name>
<dbReference type="Proteomes" id="UP001310386">
    <property type="component" value="Unassembled WGS sequence"/>
</dbReference>
<keyword evidence="2" id="KW-0812">Transmembrane</keyword>
<keyword evidence="2" id="KW-0472">Membrane</keyword>
<dbReference type="EMBL" id="JAYJLD010000006">
    <property type="protein sequence ID" value="MEB3101139.1"/>
    <property type="molecule type" value="Genomic_DNA"/>
</dbReference>
<comment type="caution">
    <text evidence="3">The sequence shown here is derived from an EMBL/GenBank/DDBJ whole genome shotgun (WGS) entry which is preliminary data.</text>
</comment>
<dbReference type="RefSeq" id="WP_371753257.1">
    <property type="nucleotide sequence ID" value="NZ_JAYJLD010000006.1"/>
</dbReference>
<evidence type="ECO:0000313" key="4">
    <source>
        <dbReference type="Proteomes" id="UP001310386"/>
    </source>
</evidence>
<organism evidence="3 4">
    <name type="scientific">Ferviditalea candida</name>
    <dbReference type="NCBI Taxonomy" id="3108399"/>
    <lineage>
        <taxon>Bacteria</taxon>
        <taxon>Bacillati</taxon>
        <taxon>Bacillota</taxon>
        <taxon>Bacilli</taxon>
        <taxon>Bacillales</taxon>
        <taxon>Paenibacillaceae</taxon>
        <taxon>Ferviditalea</taxon>
    </lineage>
</organism>